<organism evidence="7 8">
    <name type="scientific">Pseudidiomarina woesei</name>
    <dbReference type="NCBI Taxonomy" id="1381080"/>
    <lineage>
        <taxon>Bacteria</taxon>
        <taxon>Pseudomonadati</taxon>
        <taxon>Pseudomonadota</taxon>
        <taxon>Gammaproteobacteria</taxon>
        <taxon>Alteromonadales</taxon>
        <taxon>Idiomarinaceae</taxon>
        <taxon>Pseudidiomarina</taxon>
    </lineage>
</organism>
<dbReference type="EC" id="4.1.2.50" evidence="3"/>
<evidence type="ECO:0000256" key="1">
    <source>
        <dbReference type="ARBA" id="ARBA00005061"/>
    </source>
</evidence>
<comment type="similarity">
    <text evidence="2">Belongs to the PTPS family. QueD subfamily.</text>
</comment>
<evidence type="ECO:0000256" key="4">
    <source>
        <dbReference type="ARBA" id="ARBA00018141"/>
    </source>
</evidence>
<name>A0A0K6GVH1_9GAMM</name>
<dbReference type="InterPro" id="IPR007115">
    <property type="entry name" value="6-PTP_synth/QueD"/>
</dbReference>
<dbReference type="UniPathway" id="UPA00391"/>
<gene>
    <name evidence="7" type="ORF">Ga0061064_0188</name>
</gene>
<evidence type="ECO:0000313" key="7">
    <source>
        <dbReference type="EMBL" id="CUA82727.1"/>
    </source>
</evidence>
<dbReference type="SUPFAM" id="SSF55620">
    <property type="entry name" value="Tetrahydrobiopterin biosynthesis enzymes-like"/>
    <property type="match status" value="2"/>
</dbReference>
<dbReference type="GO" id="GO:0070497">
    <property type="term" value="F:6-carboxytetrahydropterin synthase activity"/>
    <property type="evidence" value="ECO:0007669"/>
    <property type="project" value="UniProtKB-EC"/>
</dbReference>
<evidence type="ECO:0000256" key="5">
    <source>
        <dbReference type="ARBA" id="ARBA00031449"/>
    </source>
</evidence>
<evidence type="ECO:0000256" key="3">
    <source>
        <dbReference type="ARBA" id="ARBA00012982"/>
    </source>
</evidence>
<evidence type="ECO:0000313" key="8">
    <source>
        <dbReference type="Proteomes" id="UP000182598"/>
    </source>
</evidence>
<evidence type="ECO:0000256" key="2">
    <source>
        <dbReference type="ARBA" id="ARBA00008900"/>
    </source>
</evidence>
<dbReference type="RefSeq" id="WP_055437914.1">
    <property type="nucleotide sequence ID" value="NZ_CYHB01000001.1"/>
</dbReference>
<evidence type="ECO:0000256" key="6">
    <source>
        <dbReference type="ARBA" id="ARBA00048807"/>
    </source>
</evidence>
<dbReference type="OrthoDB" id="5820615at2"/>
<dbReference type="Gene3D" id="3.30.479.10">
    <property type="entry name" value="6-pyruvoyl tetrahydropterin synthase/QueD"/>
    <property type="match status" value="2"/>
</dbReference>
<dbReference type="AlphaFoldDB" id="A0A0K6GVH1"/>
<protein>
    <recommendedName>
        <fullName evidence="4">6-carboxy-5,6,7,8-tetrahydropterin synthase</fullName>
        <ecNumber evidence="3">4.1.2.50</ecNumber>
    </recommendedName>
    <alternativeName>
        <fullName evidence="5">Queuosine biosynthesis protein QueD</fullName>
    </alternativeName>
</protein>
<dbReference type="Pfam" id="PF01242">
    <property type="entry name" value="PTPS"/>
    <property type="match status" value="1"/>
</dbReference>
<comment type="pathway">
    <text evidence="1">Purine metabolism; 7-cyano-7-deazaguanine biosynthesis.</text>
</comment>
<accession>A0A0K6GVH1</accession>
<comment type="catalytic activity">
    <reaction evidence="6">
        <text>7,8-dihydroneopterin 3'-triphosphate + H2O = 6-carboxy-5,6,7,8-tetrahydropterin + triphosphate + acetaldehyde + 2 H(+)</text>
        <dbReference type="Rhea" id="RHEA:27966"/>
        <dbReference type="ChEBI" id="CHEBI:15343"/>
        <dbReference type="ChEBI" id="CHEBI:15377"/>
        <dbReference type="ChEBI" id="CHEBI:15378"/>
        <dbReference type="ChEBI" id="CHEBI:18036"/>
        <dbReference type="ChEBI" id="CHEBI:58462"/>
        <dbReference type="ChEBI" id="CHEBI:61032"/>
        <dbReference type="EC" id="4.1.2.50"/>
    </reaction>
</comment>
<reference evidence="8" key="1">
    <citation type="submission" date="2015-08" db="EMBL/GenBank/DDBJ databases">
        <authorList>
            <person name="Varghese N."/>
        </authorList>
    </citation>
    <scope>NUCLEOTIDE SEQUENCE [LARGE SCALE GENOMIC DNA]</scope>
    <source>
        <strain evidence="8">DSM 27808</strain>
    </source>
</reference>
<dbReference type="InterPro" id="IPR038418">
    <property type="entry name" value="6-PTP_synth/QueD_sf"/>
</dbReference>
<proteinExistence type="inferred from homology"/>
<keyword evidence="8" id="KW-1185">Reference proteome</keyword>
<dbReference type="EMBL" id="CYHB01000001">
    <property type="protein sequence ID" value="CUA82727.1"/>
    <property type="molecule type" value="Genomic_DNA"/>
</dbReference>
<dbReference type="Proteomes" id="UP000182598">
    <property type="component" value="Unassembled WGS sequence"/>
</dbReference>
<sequence>MQLFVNDLTVIDFSYLCPERGMVGESWIVDIILDGSLNEQSMVLDFGRVKKQIKRIIDDAVDHKLAVPAEHPYTCVTHHDDGNSYWVDFLRPKQCSIHLFCPADAFAFIDAQQVTMQSVTDYLRAVIKRELPENVQGLSLQLRAEEIPGAFYHYTHGLKKHDGNCQRIAHGHRSRLYVALNGERNTTLELQWAQTWQDIYLGSEEDLVAIEQLQLSPVFAQRNLSVTTQTHKAYSYTADQGLFEILVPAAENYTIPTDSTVECIANYLAQTIKQAHPTDAVQVTGFEGVGKGAIGYA</sequence>